<reference evidence="2 3" key="1">
    <citation type="journal article" date="2018" name="Genome Biol. Evol.">
        <title>Cladogenesis and Genomic Streamlining in Extracellular Endosymbionts of Tropical Stink Bugs.</title>
        <authorList>
            <person name="Otero-Bravo A."/>
            <person name="Goffredi S."/>
            <person name="Sabree Z.L."/>
        </authorList>
    </citation>
    <scope>NUCLEOTIDE SEQUENCE [LARGE SCALE GENOMIC DNA]</scope>
    <source>
        <strain evidence="2 3">SoEO</strain>
    </source>
</reference>
<dbReference type="AlphaFoldDB" id="A0A2P5T1A6"/>
<evidence type="ECO:0000313" key="2">
    <source>
        <dbReference type="EMBL" id="PPI88346.1"/>
    </source>
</evidence>
<name>A0A2P5T1A6_9GAMM</name>
<protein>
    <submittedName>
        <fullName evidence="2">Primosomal protein DnaT</fullName>
    </submittedName>
</protein>
<dbReference type="Gene3D" id="1.10.8.1180">
    <property type="match status" value="1"/>
</dbReference>
<evidence type="ECO:0000259" key="1">
    <source>
        <dbReference type="Pfam" id="PF17948"/>
    </source>
</evidence>
<dbReference type="OrthoDB" id="6630498at2"/>
<dbReference type="InterPro" id="IPR040480">
    <property type="entry name" value="DnaT_DNA_bind"/>
</dbReference>
<organism evidence="2 3">
    <name type="scientific">Candidatus Pantoea edessiphila</name>
    <dbReference type="NCBI Taxonomy" id="2044610"/>
    <lineage>
        <taxon>Bacteria</taxon>
        <taxon>Pseudomonadati</taxon>
        <taxon>Pseudomonadota</taxon>
        <taxon>Gammaproteobacteria</taxon>
        <taxon>Enterobacterales</taxon>
        <taxon>Erwiniaceae</taxon>
        <taxon>Pantoea</taxon>
    </lineage>
</organism>
<dbReference type="EMBL" id="PDKR01000006">
    <property type="protein sequence ID" value="PPI88346.1"/>
    <property type="molecule type" value="Genomic_DNA"/>
</dbReference>
<dbReference type="RefSeq" id="WP_136132746.1">
    <property type="nucleotide sequence ID" value="NZ_PDKR01000006.1"/>
</dbReference>
<evidence type="ECO:0000313" key="3">
    <source>
        <dbReference type="Proteomes" id="UP000295937"/>
    </source>
</evidence>
<accession>A0A2P5T1A6</accession>
<sequence length="178" mass="20461">MPTKILSSTIISLSSFCQNPVNSLRKSEKGILTILKNYHPVMYAITPKRLAELLNLEAMSKQNNNMLIDNNFNNYKINSDIYTPIGKYAMYDGWKPDNDFIRQAAIWGITLNKPVTSAELSIFISYWNAEGSLFHHVQWQQKLARSLQISRANNFDKQKNHIIQLTNQNLNIPEGFRG</sequence>
<dbReference type="Pfam" id="PF17948">
    <property type="entry name" value="DnaT"/>
    <property type="match status" value="1"/>
</dbReference>
<comment type="caution">
    <text evidence="2">The sequence shown here is derived from an EMBL/GenBank/DDBJ whole genome shotgun (WGS) entry which is preliminary data.</text>
</comment>
<feature type="domain" description="DnaT DNA-binding" evidence="1">
    <location>
        <begin position="89"/>
        <end position="154"/>
    </location>
</feature>
<gene>
    <name evidence="2" type="ORF">CRV09_03350</name>
</gene>
<dbReference type="NCBIfam" id="NF002770">
    <property type="entry name" value="PRK02854.1"/>
    <property type="match status" value="1"/>
</dbReference>
<proteinExistence type="predicted"/>
<dbReference type="Proteomes" id="UP000295937">
    <property type="component" value="Unassembled WGS sequence"/>
</dbReference>